<dbReference type="Proteomes" id="UP000663828">
    <property type="component" value="Unassembled WGS sequence"/>
</dbReference>
<accession>A0A814BQH9</accession>
<gene>
    <name evidence="2" type="ORF">XAT740_LOCUS9630</name>
</gene>
<proteinExistence type="predicted"/>
<dbReference type="AlphaFoldDB" id="A0A814BQH9"/>
<reference evidence="2" key="1">
    <citation type="submission" date="2021-02" db="EMBL/GenBank/DDBJ databases">
        <authorList>
            <person name="Nowell W R."/>
        </authorList>
    </citation>
    <scope>NUCLEOTIDE SEQUENCE</scope>
</reference>
<evidence type="ECO:0000313" key="2">
    <source>
        <dbReference type="EMBL" id="CAF0931960.1"/>
    </source>
</evidence>
<evidence type="ECO:0000313" key="3">
    <source>
        <dbReference type="Proteomes" id="UP000663828"/>
    </source>
</evidence>
<feature type="compositionally biased region" description="Polar residues" evidence="1">
    <location>
        <begin position="31"/>
        <end position="40"/>
    </location>
</feature>
<sequence>MILADFIPQTTLLQLPNDMNEVNPTDELSKLPTTSSSDIQTAEKEPYPISLIKIPLTSFQPLLAASPDFILTNECTRRRNRFVLIDNQLQTIEQRIPKTDPLLDAIWYEKKQQFLLRTASSIFSYDAITGNMELIQGFTPTENKEMKCFNFLNSSVLLVAYDEWNAQYIEKWQQDDADETWKLTGKLPLNLTNNEFIGNMIRVIENDCSYIVITIYNDLLEHWRLEIRPTETFLCVKAIILPGSNPNYDYRILSLQDNVSDIKFLVYSSQNSNVIAIDSHWETILLNYKYPVQRMALFPKNQWIVRTTQRVDIHSYL</sequence>
<protein>
    <submittedName>
        <fullName evidence="2">Uncharacterized protein</fullName>
    </submittedName>
</protein>
<comment type="caution">
    <text evidence="2">The sequence shown here is derived from an EMBL/GenBank/DDBJ whole genome shotgun (WGS) entry which is preliminary data.</text>
</comment>
<organism evidence="2 3">
    <name type="scientific">Adineta ricciae</name>
    <name type="common">Rotifer</name>
    <dbReference type="NCBI Taxonomy" id="249248"/>
    <lineage>
        <taxon>Eukaryota</taxon>
        <taxon>Metazoa</taxon>
        <taxon>Spiralia</taxon>
        <taxon>Gnathifera</taxon>
        <taxon>Rotifera</taxon>
        <taxon>Eurotatoria</taxon>
        <taxon>Bdelloidea</taxon>
        <taxon>Adinetida</taxon>
        <taxon>Adinetidae</taxon>
        <taxon>Adineta</taxon>
    </lineage>
</organism>
<feature type="region of interest" description="Disordered" evidence="1">
    <location>
        <begin position="17"/>
        <end position="40"/>
    </location>
</feature>
<keyword evidence="3" id="KW-1185">Reference proteome</keyword>
<name>A0A814BQH9_ADIRI</name>
<evidence type="ECO:0000256" key="1">
    <source>
        <dbReference type="SAM" id="MobiDB-lite"/>
    </source>
</evidence>
<dbReference type="EMBL" id="CAJNOR010000500">
    <property type="protein sequence ID" value="CAF0931960.1"/>
    <property type="molecule type" value="Genomic_DNA"/>
</dbReference>